<keyword evidence="2" id="KW-0963">Cytoplasm</keyword>
<protein>
    <submittedName>
        <fullName evidence="6">Proteasome subunit beta type</fullName>
    </submittedName>
</protein>
<organism evidence="6">
    <name type="scientific">Embidopsocus sp. OG10598</name>
    <dbReference type="NCBI Taxonomy" id="2530295"/>
    <lineage>
        <taxon>Eukaryota</taxon>
        <taxon>Metazoa</taxon>
        <taxon>Ecdysozoa</taxon>
        <taxon>Arthropoda</taxon>
        <taxon>Hexapoda</taxon>
        <taxon>Insecta</taxon>
        <taxon>Pterygota</taxon>
        <taxon>Neoptera</taxon>
        <taxon>Paraneoptera</taxon>
        <taxon>Psocodea</taxon>
        <taxon>Troctomorpha</taxon>
        <taxon>Liposcelidetae</taxon>
        <taxon>Liposcelididae</taxon>
        <taxon>Embidopsocus</taxon>
    </lineage>
</organism>
<dbReference type="PANTHER" id="PTHR32194:SF2">
    <property type="entry name" value="PROTEASOME SUBUNIT BETA TYPE-1"/>
    <property type="match status" value="1"/>
</dbReference>
<dbReference type="PROSITE" id="PS51476">
    <property type="entry name" value="PROTEASOME_BETA_2"/>
    <property type="match status" value="1"/>
</dbReference>
<comment type="subcellular location">
    <subcellularLocation>
        <location evidence="1">Nucleus</location>
    </subcellularLocation>
</comment>
<dbReference type="CDD" id="cd03757">
    <property type="entry name" value="proteasome_beta_type_1"/>
    <property type="match status" value="1"/>
</dbReference>
<comment type="subunit">
    <text evidence="5">The 26S proteasome consists of a 20S proteasome core and two 19S regulatory subunits. The 20S proteasome core is composed of 28 subunits that are arranged in four stacked rings, resulting in a barrel-shaped structure. The two end rings are each formed by seven alpha subunits, and the two central rings are each formed by seven beta subunits. The catalytic chamber with the active sites is on the inside of the barrel.</text>
</comment>
<dbReference type="SUPFAM" id="SSF56235">
    <property type="entry name" value="N-terminal nucleophile aminohydrolases (Ntn hydrolases)"/>
    <property type="match status" value="1"/>
</dbReference>
<evidence type="ECO:0000256" key="1">
    <source>
        <dbReference type="ARBA" id="ARBA00004123"/>
    </source>
</evidence>
<evidence type="ECO:0000256" key="3">
    <source>
        <dbReference type="ARBA" id="ARBA00022942"/>
    </source>
</evidence>
<keyword evidence="4" id="KW-0539">Nucleus</keyword>
<dbReference type="InterPro" id="IPR023333">
    <property type="entry name" value="Proteasome_suB-type"/>
</dbReference>
<dbReference type="FunFam" id="3.60.20.10:FF:000027">
    <property type="entry name" value="Proteasome subunit beta type-6"/>
    <property type="match status" value="1"/>
</dbReference>
<evidence type="ECO:0000256" key="5">
    <source>
        <dbReference type="ARBA" id="ARBA00026071"/>
    </source>
</evidence>
<keyword evidence="3 6" id="KW-0647">Proteasome</keyword>
<dbReference type="InterPro" id="IPR029055">
    <property type="entry name" value="Ntn_hydrolases_N"/>
</dbReference>
<evidence type="ECO:0000256" key="4">
    <source>
        <dbReference type="ARBA" id="ARBA00023242"/>
    </source>
</evidence>
<dbReference type="AlphaFoldDB" id="A0A481SUX6"/>
<dbReference type="EMBL" id="MH602560">
    <property type="protein sequence ID" value="QBH72805.1"/>
    <property type="molecule type" value="mRNA"/>
</dbReference>
<name>A0A481SUX6_9NEOP</name>
<dbReference type="Gene3D" id="3.60.20.10">
    <property type="entry name" value="Glutamine Phosphoribosylpyrophosphate, subunit 1, domain 1"/>
    <property type="match status" value="1"/>
</dbReference>
<reference evidence="6" key="1">
    <citation type="journal article" date="2019" name="Sci. Rep.">
        <title>No signal of deleterious mutation accumulation in conserved gene sequences of extant asexual hexapods.</title>
        <authorList>
            <person name="Brandt A."/>
            <person name="Bast J."/>
            <person name="Scheu S."/>
            <person name="Meusemann K."/>
            <person name="Donath A."/>
            <person name="Schuette K."/>
            <person name="Machida R."/>
            <person name="Kraaijeveld K."/>
        </authorList>
    </citation>
    <scope>NUCLEOTIDE SEQUENCE</scope>
    <source>
        <strain evidence="6">OG10598</strain>
    </source>
</reference>
<dbReference type="GO" id="GO:0051603">
    <property type="term" value="P:proteolysis involved in protein catabolic process"/>
    <property type="evidence" value="ECO:0007669"/>
    <property type="project" value="InterPro"/>
</dbReference>
<proteinExistence type="evidence at transcript level"/>
<evidence type="ECO:0000313" key="6">
    <source>
        <dbReference type="EMBL" id="QBH72805.1"/>
    </source>
</evidence>
<dbReference type="GO" id="GO:0005737">
    <property type="term" value="C:cytoplasm"/>
    <property type="evidence" value="ECO:0007669"/>
    <property type="project" value="TreeGrafter"/>
</dbReference>
<dbReference type="PANTHER" id="PTHR32194">
    <property type="entry name" value="METALLOPROTEASE TLDD"/>
    <property type="match status" value="1"/>
</dbReference>
<dbReference type="Pfam" id="PF00227">
    <property type="entry name" value="Proteasome"/>
    <property type="match status" value="1"/>
</dbReference>
<sequence>MDNYYYRMEPKKTAFDFYTDNGGSIVAIAGEDFAVIGSDTRLSTNYSIYTREQSKLFPLSEKTVLGCSGCWCDTLQLNKVVKAQMQMYYHDNNKTMSTPAVSQMLSTMMYYKRFLPYLVYTVLAGLDTEGKGCVYSYDPIGHCERSMFRAGGSSGALLQPLLDNQLGYMNMEKVEKKPVSLERALAVLKDVFISAAERDIYTGDSIAIQIITKDGVKSESFELRKD</sequence>
<dbReference type="GO" id="GO:0005839">
    <property type="term" value="C:proteasome core complex"/>
    <property type="evidence" value="ECO:0007669"/>
    <property type="project" value="InterPro"/>
</dbReference>
<dbReference type="InterPro" id="IPR001353">
    <property type="entry name" value="Proteasome_sua/b"/>
</dbReference>
<dbReference type="GO" id="GO:0005634">
    <property type="term" value="C:nucleus"/>
    <property type="evidence" value="ECO:0007669"/>
    <property type="project" value="UniProtKB-SubCell"/>
</dbReference>
<evidence type="ECO:0000256" key="2">
    <source>
        <dbReference type="ARBA" id="ARBA00022490"/>
    </source>
</evidence>
<accession>A0A481SUX6</accession>